<sequence length="66" mass="7879">MYKVISKDNPYDLKKRDHYYLDNFHKDHVEVFDKNGNAKKVLNLDGSLNVDKTNKILEEKRTIKIK</sequence>
<dbReference type="AlphaFoldDB" id="A0A2H3KMZ3"/>
<evidence type="ECO:0000313" key="1">
    <source>
        <dbReference type="EMBL" id="PDS21960.1"/>
    </source>
</evidence>
<dbReference type="EMBL" id="PCMW01000127">
    <property type="protein sequence ID" value="PDS21960.1"/>
    <property type="molecule type" value="Genomic_DNA"/>
</dbReference>
<name>A0A2H3KMZ3_9FLAO</name>
<accession>A0A2H3KMZ3</accession>
<dbReference type="Proteomes" id="UP000220828">
    <property type="component" value="Unassembled WGS sequence"/>
</dbReference>
<evidence type="ECO:0000313" key="2">
    <source>
        <dbReference type="Proteomes" id="UP000220828"/>
    </source>
</evidence>
<reference evidence="1 2" key="1">
    <citation type="submission" date="2017-09" db="EMBL/GenBank/DDBJ databases">
        <title>Whole genomes of Flavobacteriaceae.</title>
        <authorList>
            <person name="Stine C."/>
            <person name="Li C."/>
            <person name="Tadesse D."/>
        </authorList>
    </citation>
    <scope>NUCLEOTIDE SEQUENCE [LARGE SCALE GENOMIC DNA]</scope>
    <source>
        <strain evidence="1 2">ATCC 35036</strain>
    </source>
</reference>
<gene>
    <name evidence="1" type="ORF">B0A77_14655</name>
</gene>
<comment type="caution">
    <text evidence="1">The sequence shown here is derived from an EMBL/GenBank/DDBJ whole genome shotgun (WGS) entry which is preliminary data.</text>
</comment>
<organism evidence="1 2">
    <name type="scientific">Flavobacterium branchiophilum</name>
    <dbReference type="NCBI Taxonomy" id="55197"/>
    <lineage>
        <taxon>Bacteria</taxon>
        <taxon>Pseudomonadati</taxon>
        <taxon>Bacteroidota</taxon>
        <taxon>Flavobacteriia</taxon>
        <taxon>Flavobacteriales</taxon>
        <taxon>Flavobacteriaceae</taxon>
        <taxon>Flavobacterium</taxon>
    </lineage>
</organism>
<protein>
    <submittedName>
        <fullName evidence="1">Uncharacterized protein</fullName>
    </submittedName>
</protein>
<proteinExistence type="predicted"/>
<dbReference type="OrthoDB" id="7182479at2"/>